<sequence length="86" mass="9540">MGAVMILPSPLADLEAGRRDFGNAPLSDQTVPIRHLAVILEQLTLGPTVESASRPMAMGDRGRKIHAWRRCTMHLRHGIYPLARPF</sequence>
<dbReference type="Proteomes" id="UP000255505">
    <property type="component" value="Plasmid III"/>
</dbReference>
<dbReference type="EMBL" id="LT991978">
    <property type="protein sequence ID" value="SPK77696.1"/>
    <property type="molecule type" value="Genomic_DNA"/>
</dbReference>
<dbReference type="EMBL" id="OOEF01000032">
    <property type="protein sequence ID" value="SPK70172.1"/>
    <property type="molecule type" value="Genomic_DNA"/>
</dbReference>
<dbReference type="AlphaFoldDB" id="A0A375I9Z7"/>
<evidence type="ECO:0000313" key="3">
    <source>
        <dbReference type="Proteomes" id="UP000255505"/>
    </source>
</evidence>
<keyword evidence="2" id="KW-0614">Plasmid</keyword>
<name>A0A375I9Z7_9BURK</name>
<geneLocation type="plasmid" evidence="2">
    <name>III</name>
</geneLocation>
<reference evidence="1 3" key="1">
    <citation type="submission" date="2018-01" db="EMBL/GenBank/DDBJ databases">
        <authorList>
            <person name="Gaut B.S."/>
            <person name="Morton B.R."/>
            <person name="Clegg M.T."/>
            <person name="Duvall M.R."/>
        </authorList>
    </citation>
    <scope>NUCLEOTIDE SEQUENCE [LARGE SCALE GENOMIC DNA]</scope>
    <source>
        <strain evidence="1">Cupriavidus taiwanensis LMG 19425</strain>
        <plasmid evidence="3">Plasmid iii</plasmid>
    </source>
</reference>
<gene>
    <name evidence="2" type="ORF">CT19425_P70036</name>
    <name evidence="1" type="ORF">CT19425_U380026</name>
</gene>
<evidence type="ECO:0000313" key="1">
    <source>
        <dbReference type="EMBL" id="SPK70172.1"/>
    </source>
</evidence>
<protein>
    <submittedName>
        <fullName evidence="1">Uncharacterized protein</fullName>
    </submittedName>
</protein>
<evidence type="ECO:0000313" key="2">
    <source>
        <dbReference type="EMBL" id="SPK77696.1"/>
    </source>
</evidence>
<accession>A0A375I9Z7</accession>
<proteinExistence type="predicted"/>
<organism evidence="1 3">
    <name type="scientific">Cupriavidus taiwanensis</name>
    <dbReference type="NCBI Taxonomy" id="164546"/>
    <lineage>
        <taxon>Bacteria</taxon>
        <taxon>Pseudomonadati</taxon>
        <taxon>Pseudomonadota</taxon>
        <taxon>Betaproteobacteria</taxon>
        <taxon>Burkholderiales</taxon>
        <taxon>Burkholderiaceae</taxon>
        <taxon>Cupriavidus</taxon>
    </lineage>
</organism>
<dbReference type="Proteomes" id="UP000255505">
    <property type="component" value="Unassembled WGS sequence"/>
</dbReference>